<keyword evidence="3" id="KW-1185">Reference proteome</keyword>
<organism evidence="2 3">
    <name type="scientific">Stylonychia lemnae</name>
    <name type="common">Ciliate</name>
    <dbReference type="NCBI Taxonomy" id="5949"/>
    <lineage>
        <taxon>Eukaryota</taxon>
        <taxon>Sar</taxon>
        <taxon>Alveolata</taxon>
        <taxon>Ciliophora</taxon>
        <taxon>Intramacronucleata</taxon>
        <taxon>Spirotrichea</taxon>
        <taxon>Stichotrichia</taxon>
        <taxon>Sporadotrichida</taxon>
        <taxon>Oxytrichidae</taxon>
        <taxon>Stylonychinae</taxon>
        <taxon>Stylonychia</taxon>
    </lineage>
</organism>
<dbReference type="Proteomes" id="UP000039865">
    <property type="component" value="Unassembled WGS sequence"/>
</dbReference>
<feature type="compositionally biased region" description="Polar residues" evidence="1">
    <location>
        <begin position="63"/>
        <end position="74"/>
    </location>
</feature>
<sequence>MDSSSNDEKVFDKQKIKIKDGDAQGPTQNGQNSGGRRLNSQFLGHLIDNSQRRSSSNRLQSGHKISNSSNYDWSNSKRRNNPKDKLSSSRLNTYLDVPDQCSTKDKEESFEYHDKKTNVKLTHIKRSNVDQVGLEKHLSDLHYSDPFFDGMPPIIFTDSHNFQTNQSLFDGWKLFSNQILGYFAPKSPFYVWHNVVTNDDQTFYKSNVLKNSRSEKQTLPKAQMVDEINPDFKIKSKESQRFLRNRNRWYLSNFKMISNKKCMMEDNQDVNHAFAKDVVEQQDSKNKDSRSLIRRESQAMIENTLIDQMIIEKPKRRTLSPSFKKNIKRFQTMKQGKEDKTYCDLQDMHESQNETIGNQETSKTALTTIPKSNVKQRLVKKCREQQQI</sequence>
<dbReference type="AlphaFoldDB" id="A0A078B4D7"/>
<name>A0A078B4D7_STYLE</name>
<reference evidence="2 3" key="1">
    <citation type="submission" date="2014-06" db="EMBL/GenBank/DDBJ databases">
        <authorList>
            <person name="Swart Estienne"/>
        </authorList>
    </citation>
    <scope>NUCLEOTIDE SEQUENCE [LARGE SCALE GENOMIC DNA]</scope>
    <source>
        <strain evidence="2 3">130c</strain>
    </source>
</reference>
<protein>
    <submittedName>
        <fullName evidence="2">Uncharacterized protein</fullName>
    </submittedName>
</protein>
<dbReference type="InParanoid" id="A0A078B4D7"/>
<feature type="compositionally biased region" description="Basic and acidic residues" evidence="1">
    <location>
        <begin position="1"/>
        <end position="22"/>
    </location>
</feature>
<gene>
    <name evidence="2" type="primary">Contig6195.g6623</name>
    <name evidence="2" type="ORF">STYLEM_17489</name>
</gene>
<evidence type="ECO:0000313" key="2">
    <source>
        <dbReference type="EMBL" id="CDW88368.1"/>
    </source>
</evidence>
<dbReference type="EMBL" id="CCKQ01016487">
    <property type="protein sequence ID" value="CDW88368.1"/>
    <property type="molecule type" value="Genomic_DNA"/>
</dbReference>
<evidence type="ECO:0000313" key="3">
    <source>
        <dbReference type="Proteomes" id="UP000039865"/>
    </source>
</evidence>
<evidence type="ECO:0000256" key="1">
    <source>
        <dbReference type="SAM" id="MobiDB-lite"/>
    </source>
</evidence>
<accession>A0A078B4D7</accession>
<feature type="region of interest" description="Disordered" evidence="1">
    <location>
        <begin position="1"/>
        <end position="92"/>
    </location>
</feature>
<proteinExistence type="predicted"/>